<dbReference type="AlphaFoldDB" id="A0A2V2FRE3"/>
<name>A0A2V2FRE3_9FIRM</name>
<dbReference type="InterPro" id="IPR049504">
    <property type="entry name" value="O-antigen_lig"/>
</dbReference>
<sequence>MIKKLNNLKFEKYLMFVLILQPLLDIYRTFFQDSISVAGFAIEELINIGLIGFVALMALLHLIEAKDKKHLLMYGAYFAVLAVYLGLHVINTGKFDVSIIPELAKDKSWLRDVYYIMRAYVMPITLMISIFTLGMDNNSFMNAIKMVSLIMSAVIVITNVTGISLVSYSTENERILGGIFSWGSLHADSEFELYSSRGFFYSANQISSLMFAMMPLIVAECIAKFNWKNFGLVILQSLAMLMIGTKTAAQGTLIILAVMIAGTLVLHLLKFEKIKNKKVLPLLVVVLVASFGLYTKSPSKLRIDYMKYLDLNPDREEKEELPPMSDNEMVNYINHEYWFYYVNGEYLEQYPVADNLDFWVKVITRDRRLNRDNRNFKTFMINDIIAKNDNPMDKYLGIGYTSGVPYTERDYVFEYYIFGIGGVVLLILPFIGVVLLALIRILKDMKHHANGLNLALGVALCAYFVTAYIAGHTFGKLLNMIFMAYYGAMLLLNTKREG</sequence>
<gene>
    <name evidence="3" type="ORF">DES51_10686</name>
    <name evidence="2" type="ORF">MQE39_05570</name>
</gene>
<dbReference type="Proteomes" id="UP001276902">
    <property type="component" value="Unassembled WGS sequence"/>
</dbReference>
<feature type="transmembrane region" description="Helical" evidence="1">
    <location>
        <begin position="146"/>
        <end position="168"/>
    </location>
</feature>
<feature type="transmembrane region" description="Helical" evidence="1">
    <location>
        <begin position="37"/>
        <end position="59"/>
    </location>
</feature>
<evidence type="ECO:0000313" key="2">
    <source>
        <dbReference type="EMBL" id="MDY5167591.1"/>
    </source>
</evidence>
<feature type="transmembrane region" description="Helical" evidence="1">
    <location>
        <begin position="249"/>
        <end position="267"/>
    </location>
</feature>
<evidence type="ECO:0000313" key="4">
    <source>
        <dbReference type="Proteomes" id="UP000247612"/>
    </source>
</evidence>
<keyword evidence="1" id="KW-1133">Transmembrane helix</keyword>
<proteinExistence type="predicted"/>
<keyword evidence="3" id="KW-0436">Ligase</keyword>
<dbReference type="OrthoDB" id="2320327at2"/>
<keyword evidence="1" id="KW-0812">Transmembrane</keyword>
<keyword evidence="4" id="KW-1185">Reference proteome</keyword>
<feature type="transmembrane region" description="Helical" evidence="1">
    <location>
        <begin position="415"/>
        <end position="439"/>
    </location>
</feature>
<dbReference type="RefSeq" id="WP_022937457.1">
    <property type="nucleotide sequence ID" value="NZ_BAABZA010000001.1"/>
</dbReference>
<dbReference type="Proteomes" id="UP000247612">
    <property type="component" value="Unassembled WGS sequence"/>
</dbReference>
<protein>
    <submittedName>
        <fullName evidence="2">O-antigen ligase family protein</fullName>
    </submittedName>
    <submittedName>
        <fullName evidence="3">O-antigen ligase-like membrane protein</fullName>
    </submittedName>
</protein>
<dbReference type="GO" id="GO:0016874">
    <property type="term" value="F:ligase activity"/>
    <property type="evidence" value="ECO:0007669"/>
    <property type="project" value="UniProtKB-KW"/>
</dbReference>
<dbReference type="EMBL" id="QJKH01000006">
    <property type="protein sequence ID" value="PXX78969.1"/>
    <property type="molecule type" value="Genomic_DNA"/>
</dbReference>
<feature type="transmembrane region" description="Helical" evidence="1">
    <location>
        <begin position="199"/>
        <end position="218"/>
    </location>
</feature>
<accession>A0A2V2FRE3</accession>
<feature type="transmembrane region" description="Helical" evidence="1">
    <location>
        <begin position="113"/>
        <end position="134"/>
    </location>
</feature>
<dbReference type="EMBL" id="JALDAW010000011">
    <property type="protein sequence ID" value="MDY5167591.1"/>
    <property type="molecule type" value="Genomic_DNA"/>
</dbReference>
<keyword evidence="1" id="KW-0472">Membrane</keyword>
<dbReference type="STRING" id="1034346.GCA_000313565_01142"/>
<reference evidence="3 4" key="1">
    <citation type="submission" date="2018-05" db="EMBL/GenBank/DDBJ databases">
        <title>Genomic Encyclopedia of Type Strains, Phase IV (KMG-IV): sequencing the most valuable type-strain genomes for metagenomic binning, comparative biology and taxonomic classification.</title>
        <authorList>
            <person name="Goeker M."/>
        </authorList>
    </citation>
    <scope>NUCLEOTIDE SEQUENCE [LARGE SCALE GENOMIC DNA]</scope>
    <source>
        <strain evidence="3 4">JC118</strain>
    </source>
</reference>
<reference evidence="2" key="2">
    <citation type="submission" date="2022-03" db="EMBL/GenBank/DDBJ databases">
        <title>First case of bacteraemia caused by Dielma fastidiosa in a patient hospitalised with diverticulitis.</title>
        <authorList>
            <person name="Forman-Ankjaer B."/>
            <person name="Hvid-Jensen F."/>
            <person name="Kobel C.M."/>
            <person name="Greve T."/>
        </authorList>
    </citation>
    <scope>NUCLEOTIDE SEQUENCE</scope>
    <source>
        <strain evidence="2">AUH_DF_2021</strain>
    </source>
</reference>
<evidence type="ECO:0000256" key="1">
    <source>
        <dbReference type="SAM" id="Phobius"/>
    </source>
</evidence>
<feature type="transmembrane region" description="Helical" evidence="1">
    <location>
        <begin position="279"/>
        <end position="295"/>
    </location>
</feature>
<feature type="transmembrane region" description="Helical" evidence="1">
    <location>
        <begin position="451"/>
        <end position="471"/>
    </location>
</feature>
<feature type="transmembrane region" description="Helical" evidence="1">
    <location>
        <begin position="71"/>
        <end position="93"/>
    </location>
</feature>
<dbReference type="Pfam" id="PF13425">
    <property type="entry name" value="O-antigen_lig"/>
    <property type="match status" value="1"/>
</dbReference>
<feature type="transmembrane region" description="Helical" evidence="1">
    <location>
        <begin position="12"/>
        <end position="31"/>
    </location>
</feature>
<evidence type="ECO:0000313" key="3">
    <source>
        <dbReference type="EMBL" id="PXX78969.1"/>
    </source>
</evidence>
<feature type="transmembrane region" description="Helical" evidence="1">
    <location>
        <begin position="225"/>
        <end position="243"/>
    </location>
</feature>
<organism evidence="3 4">
    <name type="scientific">Dielma fastidiosa</name>
    <dbReference type="NCBI Taxonomy" id="1034346"/>
    <lineage>
        <taxon>Bacteria</taxon>
        <taxon>Bacillati</taxon>
        <taxon>Bacillota</taxon>
        <taxon>Erysipelotrichia</taxon>
        <taxon>Erysipelotrichales</taxon>
        <taxon>Erysipelotrichaceae</taxon>
        <taxon>Dielma</taxon>
    </lineage>
</organism>
<feature type="transmembrane region" description="Helical" evidence="1">
    <location>
        <begin position="477"/>
        <end position="494"/>
    </location>
</feature>
<comment type="caution">
    <text evidence="3">The sequence shown here is derived from an EMBL/GenBank/DDBJ whole genome shotgun (WGS) entry which is preliminary data.</text>
</comment>